<sequence>MISRQLRIALLYPSNIKLKRYQMLHTCFVDEASAAK</sequence>
<organism evidence="1">
    <name type="scientific">Arundo donax</name>
    <name type="common">Giant reed</name>
    <name type="synonym">Donax arundinaceus</name>
    <dbReference type="NCBI Taxonomy" id="35708"/>
    <lineage>
        <taxon>Eukaryota</taxon>
        <taxon>Viridiplantae</taxon>
        <taxon>Streptophyta</taxon>
        <taxon>Embryophyta</taxon>
        <taxon>Tracheophyta</taxon>
        <taxon>Spermatophyta</taxon>
        <taxon>Magnoliopsida</taxon>
        <taxon>Liliopsida</taxon>
        <taxon>Poales</taxon>
        <taxon>Poaceae</taxon>
        <taxon>PACMAD clade</taxon>
        <taxon>Arundinoideae</taxon>
        <taxon>Arundineae</taxon>
        <taxon>Arundo</taxon>
    </lineage>
</organism>
<protein>
    <submittedName>
        <fullName evidence="1">Uncharacterized protein</fullName>
    </submittedName>
</protein>
<reference evidence="1" key="1">
    <citation type="submission" date="2014-09" db="EMBL/GenBank/DDBJ databases">
        <authorList>
            <person name="Magalhaes I.L.F."/>
            <person name="Oliveira U."/>
            <person name="Santos F.R."/>
            <person name="Vidigal T.H.D.A."/>
            <person name="Brescovit A.D."/>
            <person name="Santos A.J."/>
        </authorList>
    </citation>
    <scope>NUCLEOTIDE SEQUENCE</scope>
    <source>
        <tissue evidence="1">Shoot tissue taken approximately 20 cm above the soil surface</tissue>
    </source>
</reference>
<dbReference type="AlphaFoldDB" id="A0A0A9FII1"/>
<proteinExistence type="predicted"/>
<name>A0A0A9FII1_ARUDO</name>
<dbReference type="EMBL" id="GBRH01185794">
    <property type="protein sequence ID" value="JAE12102.1"/>
    <property type="molecule type" value="Transcribed_RNA"/>
</dbReference>
<reference evidence="1" key="2">
    <citation type="journal article" date="2015" name="Data Brief">
        <title>Shoot transcriptome of the giant reed, Arundo donax.</title>
        <authorList>
            <person name="Barrero R.A."/>
            <person name="Guerrero F.D."/>
            <person name="Moolhuijzen P."/>
            <person name="Goolsby J.A."/>
            <person name="Tidwell J."/>
            <person name="Bellgard S.E."/>
            <person name="Bellgard M.I."/>
        </authorList>
    </citation>
    <scope>NUCLEOTIDE SEQUENCE</scope>
    <source>
        <tissue evidence="1">Shoot tissue taken approximately 20 cm above the soil surface</tissue>
    </source>
</reference>
<accession>A0A0A9FII1</accession>
<evidence type="ECO:0000313" key="1">
    <source>
        <dbReference type="EMBL" id="JAE12102.1"/>
    </source>
</evidence>